<comment type="subcellular location">
    <subcellularLocation>
        <location evidence="1">Cell membrane</location>
        <topology evidence="1">Multi-pass membrane protein</topology>
    </subcellularLocation>
</comment>
<protein>
    <submittedName>
        <fullName evidence="9">MFS transporter</fullName>
    </submittedName>
</protein>
<feature type="transmembrane region" description="Helical" evidence="7">
    <location>
        <begin position="167"/>
        <end position="186"/>
    </location>
</feature>
<evidence type="ECO:0000256" key="1">
    <source>
        <dbReference type="ARBA" id="ARBA00004651"/>
    </source>
</evidence>
<evidence type="ECO:0000313" key="10">
    <source>
        <dbReference type="Proteomes" id="UP001597541"/>
    </source>
</evidence>
<organism evidence="9 10">
    <name type="scientific">Paenibacillus gansuensis</name>
    <dbReference type="NCBI Taxonomy" id="306542"/>
    <lineage>
        <taxon>Bacteria</taxon>
        <taxon>Bacillati</taxon>
        <taxon>Bacillota</taxon>
        <taxon>Bacilli</taxon>
        <taxon>Bacillales</taxon>
        <taxon>Paenibacillaceae</taxon>
        <taxon>Paenibacillus</taxon>
    </lineage>
</organism>
<keyword evidence="6 7" id="KW-0472">Membrane</keyword>
<evidence type="ECO:0000256" key="6">
    <source>
        <dbReference type="ARBA" id="ARBA00023136"/>
    </source>
</evidence>
<dbReference type="Pfam" id="PF07690">
    <property type="entry name" value="MFS_1"/>
    <property type="match status" value="1"/>
</dbReference>
<comment type="caution">
    <text evidence="9">The sequence shown here is derived from an EMBL/GenBank/DDBJ whole genome shotgun (WGS) entry which is preliminary data.</text>
</comment>
<proteinExistence type="predicted"/>
<gene>
    <name evidence="9" type="ORF">ACFSUF_24715</name>
</gene>
<accession>A0ABW5PLQ4</accession>
<feature type="transmembrane region" description="Helical" evidence="7">
    <location>
        <begin position="368"/>
        <end position="390"/>
    </location>
</feature>
<feature type="transmembrane region" description="Helical" evidence="7">
    <location>
        <begin position="255"/>
        <end position="274"/>
    </location>
</feature>
<dbReference type="RefSeq" id="WP_377607800.1">
    <property type="nucleotide sequence ID" value="NZ_JBHUME010000020.1"/>
</dbReference>
<dbReference type="InterPro" id="IPR036259">
    <property type="entry name" value="MFS_trans_sf"/>
</dbReference>
<keyword evidence="10" id="KW-1185">Reference proteome</keyword>
<evidence type="ECO:0000259" key="8">
    <source>
        <dbReference type="PROSITE" id="PS50850"/>
    </source>
</evidence>
<keyword evidence="5 7" id="KW-1133">Transmembrane helix</keyword>
<feature type="transmembrane region" description="Helical" evidence="7">
    <location>
        <begin position="7"/>
        <end position="26"/>
    </location>
</feature>
<keyword evidence="3" id="KW-1003">Cell membrane</keyword>
<sequence>MFRNRPFLLVWLATAFSTIGFSMYMITVSWHLANNLGMAEAVGIVLTTAAVPRVAVMVLGGVLADKYQKSKVMFWTHVFQSITIAGLCFFFTESLLSFPLLLLFAFFMGLFDAFYWPASSSIIPSIVREEDLQRANSLQQGSHTFFYVLGPVLGGALISAFSVGVSFLVSALMIVLSAVFVFPGFIKDEVMADTLGKTQMIHELREGFRYVRRSPVLLWGVIIIVMVHFFVLGPLGNSFPILVTMLKGSALDLSYMEAALGAGTFLAALLMFVISKKNLGTKPIFIALFATAILVVIFSRIDRIPILILLSAGIGFAAIAAYLPIITLIQQRTDKEKLGRVMSIVSLSSNGVEPLAFAFLSVMMTAGFSVQTLLTMLGMGCLVCGMIVFVRGKAFRNLQEA</sequence>
<dbReference type="InterPro" id="IPR020846">
    <property type="entry name" value="MFS_dom"/>
</dbReference>
<evidence type="ECO:0000256" key="5">
    <source>
        <dbReference type="ARBA" id="ARBA00022989"/>
    </source>
</evidence>
<dbReference type="Gene3D" id="1.20.1250.20">
    <property type="entry name" value="MFS general substrate transporter like domains"/>
    <property type="match status" value="1"/>
</dbReference>
<feature type="transmembrane region" description="Helical" evidence="7">
    <location>
        <begin position="307"/>
        <end position="329"/>
    </location>
</feature>
<keyword evidence="4 7" id="KW-0812">Transmembrane</keyword>
<dbReference type="CDD" id="cd06173">
    <property type="entry name" value="MFS_MefA_like"/>
    <property type="match status" value="1"/>
</dbReference>
<dbReference type="PANTHER" id="PTHR23513:SF6">
    <property type="entry name" value="MAJOR FACILITATOR SUPERFAMILY ASSOCIATED DOMAIN-CONTAINING PROTEIN"/>
    <property type="match status" value="1"/>
</dbReference>
<dbReference type="EMBL" id="JBHUME010000020">
    <property type="protein sequence ID" value="MFD2615613.1"/>
    <property type="molecule type" value="Genomic_DNA"/>
</dbReference>
<evidence type="ECO:0000256" key="7">
    <source>
        <dbReference type="SAM" id="Phobius"/>
    </source>
</evidence>
<keyword evidence="2" id="KW-0813">Transport</keyword>
<dbReference type="SUPFAM" id="SSF103473">
    <property type="entry name" value="MFS general substrate transporter"/>
    <property type="match status" value="1"/>
</dbReference>
<reference evidence="10" key="1">
    <citation type="journal article" date="2019" name="Int. J. Syst. Evol. Microbiol.">
        <title>The Global Catalogue of Microorganisms (GCM) 10K type strain sequencing project: providing services to taxonomists for standard genome sequencing and annotation.</title>
        <authorList>
            <consortium name="The Broad Institute Genomics Platform"/>
            <consortium name="The Broad Institute Genome Sequencing Center for Infectious Disease"/>
            <person name="Wu L."/>
            <person name="Ma J."/>
        </authorList>
    </citation>
    <scope>NUCLEOTIDE SEQUENCE [LARGE SCALE GENOMIC DNA]</scope>
    <source>
        <strain evidence="10">KCTC 3950</strain>
    </source>
</reference>
<dbReference type="PROSITE" id="PS50850">
    <property type="entry name" value="MFS"/>
    <property type="match status" value="1"/>
</dbReference>
<feature type="transmembrane region" description="Helical" evidence="7">
    <location>
        <begin position="283"/>
        <end position="301"/>
    </location>
</feature>
<dbReference type="Proteomes" id="UP001597541">
    <property type="component" value="Unassembled WGS sequence"/>
</dbReference>
<feature type="transmembrane region" description="Helical" evidence="7">
    <location>
        <begin position="341"/>
        <end position="362"/>
    </location>
</feature>
<evidence type="ECO:0000256" key="3">
    <source>
        <dbReference type="ARBA" id="ARBA00022475"/>
    </source>
</evidence>
<name>A0ABW5PLQ4_9BACL</name>
<feature type="domain" description="Major facilitator superfamily (MFS) profile" evidence="8">
    <location>
        <begin position="6"/>
        <end position="396"/>
    </location>
</feature>
<dbReference type="PANTHER" id="PTHR23513">
    <property type="entry name" value="INTEGRAL MEMBRANE EFFLUX PROTEIN-RELATED"/>
    <property type="match status" value="1"/>
</dbReference>
<dbReference type="InterPro" id="IPR011701">
    <property type="entry name" value="MFS"/>
</dbReference>
<feature type="transmembrane region" description="Helical" evidence="7">
    <location>
        <begin position="216"/>
        <end position="235"/>
    </location>
</feature>
<evidence type="ECO:0000256" key="2">
    <source>
        <dbReference type="ARBA" id="ARBA00022448"/>
    </source>
</evidence>
<evidence type="ECO:0000313" key="9">
    <source>
        <dbReference type="EMBL" id="MFD2615613.1"/>
    </source>
</evidence>
<feature type="transmembrane region" description="Helical" evidence="7">
    <location>
        <begin position="38"/>
        <end position="60"/>
    </location>
</feature>
<evidence type="ECO:0000256" key="4">
    <source>
        <dbReference type="ARBA" id="ARBA00022692"/>
    </source>
</evidence>